<dbReference type="EMBL" id="JACHIR010000001">
    <property type="protein sequence ID" value="MBB5894390.1"/>
    <property type="molecule type" value="Genomic_DNA"/>
</dbReference>
<reference evidence="2 3" key="1">
    <citation type="submission" date="2020-08" db="EMBL/GenBank/DDBJ databases">
        <title>Sequencing the genomes of 1000 actinobacteria strains.</title>
        <authorList>
            <person name="Klenk H.-P."/>
        </authorList>
    </citation>
    <scope>NUCLEOTIDE SEQUENCE [LARGE SCALE GENOMIC DNA]</scope>
    <source>
        <strain evidence="2 3">DSM 43851</strain>
    </source>
</reference>
<organism evidence="2 3">
    <name type="scientific">Kutzneria kofuensis</name>
    <dbReference type="NCBI Taxonomy" id="103725"/>
    <lineage>
        <taxon>Bacteria</taxon>
        <taxon>Bacillati</taxon>
        <taxon>Actinomycetota</taxon>
        <taxon>Actinomycetes</taxon>
        <taxon>Pseudonocardiales</taxon>
        <taxon>Pseudonocardiaceae</taxon>
        <taxon>Kutzneria</taxon>
    </lineage>
</organism>
<dbReference type="Proteomes" id="UP000585638">
    <property type="component" value="Unassembled WGS sequence"/>
</dbReference>
<comment type="caution">
    <text evidence="2">The sequence shown here is derived from an EMBL/GenBank/DDBJ whole genome shotgun (WGS) entry which is preliminary data.</text>
</comment>
<accession>A0A7W9KKU6</accession>
<feature type="region of interest" description="Disordered" evidence="1">
    <location>
        <begin position="101"/>
        <end position="126"/>
    </location>
</feature>
<gene>
    <name evidence="2" type="ORF">BJ998_005586</name>
</gene>
<proteinExistence type="predicted"/>
<evidence type="ECO:0000313" key="2">
    <source>
        <dbReference type="EMBL" id="MBB5894390.1"/>
    </source>
</evidence>
<protein>
    <submittedName>
        <fullName evidence="2">Uncharacterized protein</fullName>
    </submittedName>
</protein>
<keyword evidence="3" id="KW-1185">Reference proteome</keyword>
<sequence>MGQKVVRFSDLSGKIVEDGELVRIVVTQHPALQDGPVEIEAAPAELAAIDDKAIDVVSFEVFAPDEEPRTVVMPLAEFDKLATDDPMDVVLKAAKKSYAKPARAKSTGEPKVNYGSLEHAGKPHRGKVNDAEKQIIRDHFDQVNERLAAEGLRVLDLADAEIVSRYGLEELAAERAGAVKPAEVAAVTPAVTATDDDAVNEE</sequence>
<dbReference type="RefSeq" id="WP_184866320.1">
    <property type="nucleotide sequence ID" value="NZ_BAAAWY010000029.1"/>
</dbReference>
<name>A0A7W9KKU6_9PSEU</name>
<evidence type="ECO:0000256" key="1">
    <source>
        <dbReference type="SAM" id="MobiDB-lite"/>
    </source>
</evidence>
<dbReference type="AlphaFoldDB" id="A0A7W9KKU6"/>
<evidence type="ECO:0000313" key="3">
    <source>
        <dbReference type="Proteomes" id="UP000585638"/>
    </source>
</evidence>